<dbReference type="NCBIfam" id="TIGR01511">
    <property type="entry name" value="ATPase-IB1_Cu"/>
    <property type="match status" value="1"/>
</dbReference>
<dbReference type="Pfam" id="PF00122">
    <property type="entry name" value="E1-E2_ATPase"/>
    <property type="match status" value="1"/>
</dbReference>
<dbReference type="FunFam" id="3.30.70.100:FF:000005">
    <property type="entry name" value="Copper-exporting P-type ATPase A"/>
    <property type="match status" value="1"/>
</dbReference>
<dbReference type="GO" id="GO:0140581">
    <property type="term" value="F:P-type monovalent copper transporter activity"/>
    <property type="evidence" value="ECO:0007669"/>
    <property type="project" value="UniProtKB-EC"/>
</dbReference>
<dbReference type="SUPFAM" id="SSF81665">
    <property type="entry name" value="Calcium ATPase, transmembrane domain M"/>
    <property type="match status" value="1"/>
</dbReference>
<dbReference type="NCBIfam" id="TIGR00003">
    <property type="entry name" value="copper ion binding protein"/>
    <property type="match status" value="1"/>
</dbReference>
<evidence type="ECO:0000313" key="25">
    <source>
        <dbReference type="EMBL" id="EOD00062.1"/>
    </source>
</evidence>
<evidence type="ECO:0000259" key="24">
    <source>
        <dbReference type="PROSITE" id="PS50846"/>
    </source>
</evidence>
<dbReference type="InterPro" id="IPR023298">
    <property type="entry name" value="ATPase_P-typ_TM_dom_sf"/>
</dbReference>
<dbReference type="SUPFAM" id="SSF81653">
    <property type="entry name" value="Calcium ATPase, transduction domain A"/>
    <property type="match status" value="1"/>
</dbReference>
<dbReference type="InterPro" id="IPR018303">
    <property type="entry name" value="ATPase_P-typ_P_site"/>
</dbReference>
<evidence type="ECO:0000256" key="7">
    <source>
        <dbReference type="ARBA" id="ARBA00022553"/>
    </source>
</evidence>
<keyword evidence="16 23" id="KW-1133">Transmembrane helix</keyword>
<dbReference type="SFLD" id="SFLDG00002">
    <property type="entry name" value="C1.7:_P-type_atpase_like"/>
    <property type="match status" value="1"/>
</dbReference>
<evidence type="ECO:0000256" key="14">
    <source>
        <dbReference type="ARBA" id="ARBA00022842"/>
    </source>
</evidence>
<dbReference type="eggNOG" id="COG2217">
    <property type="taxonomic scope" value="Bacteria"/>
</dbReference>
<dbReference type="InterPro" id="IPR006121">
    <property type="entry name" value="HMA_dom"/>
</dbReference>
<evidence type="ECO:0000256" key="20">
    <source>
        <dbReference type="ARBA" id="ARBA00029719"/>
    </source>
</evidence>
<evidence type="ECO:0000256" key="16">
    <source>
        <dbReference type="ARBA" id="ARBA00022989"/>
    </source>
</evidence>
<dbReference type="InterPro" id="IPR017969">
    <property type="entry name" value="Heavy-metal-associated_CS"/>
</dbReference>
<dbReference type="PANTHER" id="PTHR43520:SF8">
    <property type="entry name" value="P-TYPE CU(+) TRANSPORTER"/>
    <property type="match status" value="1"/>
</dbReference>
<dbReference type="InterPro" id="IPR059000">
    <property type="entry name" value="ATPase_P-type_domA"/>
</dbReference>
<protein>
    <recommendedName>
        <fullName evidence="4">Copper-exporting P-type ATPase</fullName>
        <ecNumber evidence="3">7.2.2.8</ecNumber>
    </recommendedName>
    <alternativeName>
        <fullName evidence="20">Copper-exporting P-type ATPase A</fullName>
    </alternativeName>
    <alternativeName>
        <fullName evidence="21">Cu(+)-exporting ATPase</fullName>
    </alternativeName>
</protein>
<dbReference type="InterPro" id="IPR006122">
    <property type="entry name" value="HMA_Cu_ion-bd"/>
</dbReference>
<dbReference type="GO" id="GO:0005886">
    <property type="term" value="C:plasma membrane"/>
    <property type="evidence" value="ECO:0007669"/>
    <property type="project" value="UniProtKB-SubCell"/>
</dbReference>
<evidence type="ECO:0000256" key="10">
    <source>
        <dbReference type="ARBA" id="ARBA00022737"/>
    </source>
</evidence>
<evidence type="ECO:0000256" key="18">
    <source>
        <dbReference type="ARBA" id="ARBA00023065"/>
    </source>
</evidence>
<feature type="transmembrane region" description="Helical" evidence="23">
    <location>
        <begin position="187"/>
        <end position="206"/>
    </location>
</feature>
<keyword evidence="10" id="KW-0677">Repeat</keyword>
<keyword evidence="25" id="KW-0378">Hydrolase</keyword>
<dbReference type="NCBIfam" id="TIGR01494">
    <property type="entry name" value="ATPase_P-type"/>
    <property type="match status" value="1"/>
</dbReference>
<dbReference type="FunFam" id="3.40.1110.10:FF:000056">
    <property type="entry name" value="Copper-exporting P-type ATPase"/>
    <property type="match status" value="1"/>
</dbReference>
<dbReference type="STRING" id="1304284.L21TH_1894"/>
<evidence type="ECO:0000256" key="2">
    <source>
        <dbReference type="ARBA" id="ARBA00006024"/>
    </source>
</evidence>
<dbReference type="GO" id="GO:0016887">
    <property type="term" value="F:ATP hydrolysis activity"/>
    <property type="evidence" value="ECO:0007669"/>
    <property type="project" value="InterPro"/>
</dbReference>
<dbReference type="CDD" id="cd00371">
    <property type="entry name" value="HMA"/>
    <property type="match status" value="2"/>
</dbReference>
<dbReference type="EMBL" id="ARZA01000208">
    <property type="protein sequence ID" value="EOD00062.1"/>
    <property type="molecule type" value="Genomic_DNA"/>
</dbReference>
<evidence type="ECO:0000256" key="9">
    <source>
        <dbReference type="ARBA" id="ARBA00022723"/>
    </source>
</evidence>
<dbReference type="FunFam" id="2.70.150.10:FF:000002">
    <property type="entry name" value="Copper-transporting ATPase 1, putative"/>
    <property type="match status" value="1"/>
</dbReference>
<reference evidence="25 26" key="1">
    <citation type="journal article" date="2015" name="Geomicrobiol. J.">
        <title>Caldisalinibacter kiritimatiensis gen. nov., sp. nov., a moderately thermohalophilic thiosulfate-reducing bacterium from a hypersaline microbial mat.</title>
        <authorList>
            <person name="Ben Hania W."/>
            <person name="Joseph M."/>
            <person name="Fiebig A."/>
            <person name="Bunk B."/>
            <person name="Klenk H.-P."/>
            <person name="Fardeau M.-L."/>
            <person name="Spring S."/>
        </authorList>
    </citation>
    <scope>NUCLEOTIDE SEQUENCE [LARGE SCALE GENOMIC DNA]</scope>
    <source>
        <strain evidence="25 26">L21-TH-D2</strain>
    </source>
</reference>
<evidence type="ECO:0000256" key="21">
    <source>
        <dbReference type="ARBA" id="ARBA00033239"/>
    </source>
</evidence>
<proteinExistence type="inferred from homology"/>
<dbReference type="Gene3D" id="3.40.1110.10">
    <property type="entry name" value="Calcium-transporting ATPase, cytoplasmic domain N"/>
    <property type="match status" value="1"/>
</dbReference>
<organism evidence="25 26">
    <name type="scientific">Caldisalinibacter kiritimatiensis</name>
    <dbReference type="NCBI Taxonomy" id="1304284"/>
    <lineage>
        <taxon>Bacteria</taxon>
        <taxon>Bacillati</taxon>
        <taxon>Bacillota</taxon>
        <taxon>Tissierellia</taxon>
        <taxon>Tissierellales</taxon>
        <taxon>Thermohalobacteraceae</taxon>
        <taxon>Caldisalinibacter</taxon>
    </lineage>
</organism>
<dbReference type="AlphaFoldDB" id="R1ATT5"/>
<dbReference type="InterPro" id="IPR044492">
    <property type="entry name" value="P_typ_ATPase_HD_dom"/>
</dbReference>
<dbReference type="PRINTS" id="PR00943">
    <property type="entry name" value="CUATPASE"/>
</dbReference>
<dbReference type="InterPro" id="IPR001757">
    <property type="entry name" value="P_typ_ATPase"/>
</dbReference>
<dbReference type="Gene3D" id="3.40.50.1000">
    <property type="entry name" value="HAD superfamily/HAD-like"/>
    <property type="match status" value="1"/>
</dbReference>
<comment type="similarity">
    <text evidence="2 23">Belongs to the cation transport ATPase (P-type) (TC 3.A.3) family. Type IB subfamily.</text>
</comment>
<dbReference type="SFLD" id="SFLDF00027">
    <property type="entry name" value="p-type_atpase"/>
    <property type="match status" value="1"/>
</dbReference>
<evidence type="ECO:0000256" key="1">
    <source>
        <dbReference type="ARBA" id="ARBA00004651"/>
    </source>
</evidence>
<evidence type="ECO:0000256" key="19">
    <source>
        <dbReference type="ARBA" id="ARBA00023136"/>
    </source>
</evidence>
<keyword evidence="26" id="KW-1185">Reference proteome</keyword>
<feature type="transmembrane region" description="Helical" evidence="23">
    <location>
        <begin position="730"/>
        <end position="748"/>
    </location>
</feature>
<evidence type="ECO:0000256" key="4">
    <source>
        <dbReference type="ARBA" id="ARBA00015102"/>
    </source>
</evidence>
<keyword evidence="11 23" id="KW-0547">Nucleotide-binding</keyword>
<feature type="domain" description="HMA" evidence="24">
    <location>
        <begin position="1"/>
        <end position="35"/>
    </location>
</feature>
<dbReference type="Gene3D" id="2.70.150.10">
    <property type="entry name" value="Calcium-transporting ATPase, cytoplasmic transduction domain A"/>
    <property type="match status" value="1"/>
</dbReference>
<dbReference type="SUPFAM" id="SSF56784">
    <property type="entry name" value="HAD-like"/>
    <property type="match status" value="1"/>
</dbReference>
<dbReference type="PANTHER" id="PTHR43520">
    <property type="entry name" value="ATP7, ISOFORM B"/>
    <property type="match status" value="1"/>
</dbReference>
<evidence type="ECO:0000313" key="26">
    <source>
        <dbReference type="Proteomes" id="UP000013378"/>
    </source>
</evidence>
<sequence length="755" mass="81597">MVNLIAEKATIEYDSEKINVEKIIDAIKNSGYSVSTSKLDLYIEGMTCAACSARVEKALNKVEGVQKANVNLATNKATIEFNEGEVTAEELIKTVEKTGYKAKKIEQIKEEDENTKKDKEIQNLKRLFIISLILSLPLFSAMFFHMAGMETILGNGYFQLILATPVQFIIGYRFYKGAYHSLKGGGANMDVLVAIGTSAAYFYSLYNVLVGIPHYYFESSAVIITLILLGKMLEAIAKGKTSEAIKKLIGLQAKTARVIRNGEEQDIPVEEVVEGDVVIVRPGEKIPVDGKIIEGNSSVDESMLTGESIPVDKRKGDEVVGSTINKHGTFKFTATKVGKDTVLAQIIKLVEEAQGSKAPVQRLADKISGVFVPTVVSISIITFIAWYLVTGNFTNALISSVAVLVIACPCALGLATPTAIMVGTGKGAENGILIKGGEYLEKAHSIDTIVFDKTGTITKGEPEVTDIISFAKDEDTVLTLAASAEKGSEHPLGEAIVKRAKEKEIEFKEIENFEAIPGKGIQAVIEGKTIYVGNRKLMIEKDIEIDNIEQDISKLEQEGKTAMLVSVSDKVIGIIAVADTIKEGSKEAIQQLRDMGVEIYMLTGDNQRTANAIAKEVGIKNVIAEVLPENKAEKIEELRNQGKRVGMVGDGINDAPALTIADVGFAIGTGTDIAMEAADITLMKGNLKDIVASIELSRKTMRTIKQNLFWAFAYNTAGIPLAAFGFLSPMIAGAAMALSSVSVVSNSLRLKRYRV</sequence>
<name>R1ATT5_9FIRM</name>
<feature type="transmembrane region" description="Helical" evidence="23">
    <location>
        <begin position="367"/>
        <end position="389"/>
    </location>
</feature>
<dbReference type="PROSITE" id="PS00154">
    <property type="entry name" value="ATPASE_E1_E2"/>
    <property type="match status" value="1"/>
</dbReference>
<comment type="caution">
    <text evidence="25">The sequence shown here is derived from an EMBL/GenBank/DDBJ whole genome shotgun (WGS) entry which is preliminary data.</text>
</comment>
<dbReference type="Pfam" id="PF00403">
    <property type="entry name" value="HMA"/>
    <property type="match status" value="1"/>
</dbReference>
<feature type="transmembrane region" description="Helical" evidence="23">
    <location>
        <begin position="157"/>
        <end position="175"/>
    </location>
</feature>
<dbReference type="InterPro" id="IPR036163">
    <property type="entry name" value="HMA_dom_sf"/>
</dbReference>
<dbReference type="PROSITE" id="PS01047">
    <property type="entry name" value="HMA_1"/>
    <property type="match status" value="1"/>
</dbReference>
<keyword evidence="14" id="KW-0460">Magnesium</keyword>
<gene>
    <name evidence="25" type="ORF">L21TH_1894</name>
</gene>
<evidence type="ECO:0000256" key="22">
    <source>
        <dbReference type="ARBA" id="ARBA00049289"/>
    </source>
</evidence>
<dbReference type="InterPro" id="IPR023214">
    <property type="entry name" value="HAD_sf"/>
</dbReference>
<dbReference type="PROSITE" id="PS50846">
    <property type="entry name" value="HMA_2"/>
    <property type="match status" value="2"/>
</dbReference>
<dbReference type="SFLD" id="SFLDS00003">
    <property type="entry name" value="Haloacid_Dehalogenase"/>
    <property type="match status" value="1"/>
</dbReference>
<dbReference type="FunFam" id="3.40.50.1000:FF:000144">
    <property type="entry name" value="copper-transporting ATPase 1 isoform X2"/>
    <property type="match status" value="1"/>
</dbReference>
<evidence type="ECO:0000256" key="12">
    <source>
        <dbReference type="ARBA" id="ARBA00022796"/>
    </source>
</evidence>
<dbReference type="GO" id="GO:0005507">
    <property type="term" value="F:copper ion binding"/>
    <property type="evidence" value="ECO:0007669"/>
    <property type="project" value="InterPro"/>
</dbReference>
<feature type="transmembrane region" description="Helical" evidence="23">
    <location>
        <begin position="127"/>
        <end position="145"/>
    </location>
</feature>
<evidence type="ECO:0000256" key="11">
    <source>
        <dbReference type="ARBA" id="ARBA00022741"/>
    </source>
</evidence>
<dbReference type="InterPro" id="IPR027256">
    <property type="entry name" value="P-typ_ATPase_IB"/>
</dbReference>
<keyword evidence="17" id="KW-0186">Copper</keyword>
<dbReference type="NCBIfam" id="TIGR01525">
    <property type="entry name" value="ATPase-IB_hvy"/>
    <property type="match status" value="1"/>
</dbReference>
<comment type="catalytic activity">
    <reaction evidence="22">
        <text>Cu(+)(in) + ATP + H2O = Cu(+)(out) + ADP + phosphate + H(+)</text>
        <dbReference type="Rhea" id="RHEA:25792"/>
        <dbReference type="ChEBI" id="CHEBI:15377"/>
        <dbReference type="ChEBI" id="CHEBI:15378"/>
        <dbReference type="ChEBI" id="CHEBI:30616"/>
        <dbReference type="ChEBI" id="CHEBI:43474"/>
        <dbReference type="ChEBI" id="CHEBI:49552"/>
        <dbReference type="ChEBI" id="CHEBI:456216"/>
        <dbReference type="EC" id="7.2.2.8"/>
    </reaction>
</comment>
<evidence type="ECO:0000256" key="15">
    <source>
        <dbReference type="ARBA" id="ARBA00022967"/>
    </source>
</evidence>
<evidence type="ECO:0000256" key="3">
    <source>
        <dbReference type="ARBA" id="ARBA00012517"/>
    </source>
</evidence>
<dbReference type="PATRIC" id="fig|1304284.3.peg.1861"/>
<keyword evidence="8 23" id="KW-0812">Transmembrane</keyword>
<accession>R1ATT5</accession>
<evidence type="ECO:0000256" key="6">
    <source>
        <dbReference type="ARBA" id="ARBA00022475"/>
    </source>
</evidence>
<keyword evidence="12" id="KW-0187">Copper transport</keyword>
<keyword evidence="19 23" id="KW-0472">Membrane</keyword>
<evidence type="ECO:0000256" key="5">
    <source>
        <dbReference type="ARBA" id="ARBA00022448"/>
    </source>
</evidence>
<dbReference type="Proteomes" id="UP000013378">
    <property type="component" value="Unassembled WGS sequence"/>
</dbReference>
<evidence type="ECO:0000256" key="23">
    <source>
        <dbReference type="RuleBase" id="RU362081"/>
    </source>
</evidence>
<keyword evidence="13 23" id="KW-0067">ATP-binding</keyword>
<dbReference type="InterPro" id="IPR008250">
    <property type="entry name" value="ATPase_P-typ_transduc_dom_A_sf"/>
</dbReference>
<keyword evidence="6 23" id="KW-1003">Cell membrane</keyword>
<dbReference type="CDD" id="cd02094">
    <property type="entry name" value="P-type_ATPase_Cu-like"/>
    <property type="match status" value="1"/>
</dbReference>
<dbReference type="PRINTS" id="PR00119">
    <property type="entry name" value="CATATPASE"/>
</dbReference>
<evidence type="ECO:0000256" key="8">
    <source>
        <dbReference type="ARBA" id="ARBA00022692"/>
    </source>
</evidence>
<feature type="transmembrane region" description="Helical" evidence="23">
    <location>
        <begin position="707"/>
        <end position="724"/>
    </location>
</feature>
<dbReference type="GO" id="GO:0055070">
    <property type="term" value="P:copper ion homeostasis"/>
    <property type="evidence" value="ECO:0007669"/>
    <property type="project" value="TreeGrafter"/>
</dbReference>
<dbReference type="GO" id="GO:0043682">
    <property type="term" value="F:P-type divalent copper transporter activity"/>
    <property type="evidence" value="ECO:0007669"/>
    <property type="project" value="TreeGrafter"/>
</dbReference>
<comment type="subcellular location">
    <subcellularLocation>
        <location evidence="1">Cell membrane</location>
        <topology evidence="1">Multi-pass membrane protein</topology>
    </subcellularLocation>
</comment>
<dbReference type="InterPro" id="IPR023299">
    <property type="entry name" value="ATPase_P-typ_cyto_dom_N"/>
</dbReference>
<keyword evidence="15" id="KW-1278">Translocase</keyword>
<keyword evidence="9 23" id="KW-0479">Metal-binding</keyword>
<keyword evidence="18" id="KW-0406">Ion transport</keyword>
<dbReference type="Pfam" id="PF00702">
    <property type="entry name" value="Hydrolase"/>
    <property type="match status" value="1"/>
</dbReference>
<dbReference type="SUPFAM" id="SSF55008">
    <property type="entry name" value="HMA, heavy metal-associated domain"/>
    <property type="match status" value="2"/>
</dbReference>
<dbReference type="InterPro" id="IPR036412">
    <property type="entry name" value="HAD-like_sf"/>
</dbReference>
<feature type="transmembrane region" description="Helical" evidence="23">
    <location>
        <begin position="395"/>
        <end position="416"/>
    </location>
</feature>
<dbReference type="EC" id="7.2.2.8" evidence="3"/>
<keyword evidence="5" id="KW-0813">Transport</keyword>
<evidence type="ECO:0000256" key="17">
    <source>
        <dbReference type="ARBA" id="ARBA00023008"/>
    </source>
</evidence>
<evidence type="ECO:0000256" key="13">
    <source>
        <dbReference type="ARBA" id="ARBA00022840"/>
    </source>
</evidence>
<feature type="domain" description="HMA" evidence="24">
    <location>
        <begin position="37"/>
        <end position="103"/>
    </location>
</feature>
<dbReference type="Gene3D" id="3.30.70.100">
    <property type="match status" value="2"/>
</dbReference>
<feature type="transmembrane region" description="Helical" evidence="23">
    <location>
        <begin position="212"/>
        <end position="230"/>
    </location>
</feature>
<keyword evidence="7" id="KW-0597">Phosphoprotein</keyword>
<dbReference type="GO" id="GO:0005524">
    <property type="term" value="F:ATP binding"/>
    <property type="evidence" value="ECO:0007669"/>
    <property type="project" value="UniProtKB-UniRule"/>
</dbReference>